<protein>
    <submittedName>
        <fullName evidence="3">Lipocalin family protein</fullName>
    </submittedName>
</protein>
<dbReference type="PROSITE" id="PS51257">
    <property type="entry name" value="PROKAR_LIPOPROTEIN"/>
    <property type="match status" value="1"/>
</dbReference>
<dbReference type="InterPro" id="IPR024311">
    <property type="entry name" value="Lipocalin-like"/>
</dbReference>
<name>A0ABS3SQ32_9FLAO</name>
<sequence length="691" mass="78718">MNLRALVLLFLGFTMFFSCSNDDDMDSASDFYAGAKTSASSNQLVGTWAIYNVGFNGQTSEVPVNYDNCGRDFLVFTEDGKYTEYLFQSSHCDYDANSLKWTLNNGVITLSNPFNQSDVLVITQVSANELTFKARLDVDEDGKLDIVTLHLKRYTPTKFDMVSGSFARNTTEAARNLISFIWQPYYDASSFVAYEIYRSVGQNCAKENAVLISTITDVDATEFTDLNPPGEERLCYYLKTKIRSGTLGESYLHSLDTYTLEAKPVNLSEPVVANNTILLKWEKSDMPYFSHYEISYSNFPSGITGHGKQVVKIAHISDRDVTTFIDENPPYLKNPTYGIRVFDIFGNETFNNPQGYKTTYEVNYERDGLLPIHRLSSYATDSIEPIVYLYGHETEDTHKLRILRYNYETNITEAISSREINTSTYLPIELFSSDNGKELFLEQAGELQIYDAATLEYKYSLNPTASRRVNDFRLSKTGYWILTDTDHLYSYLRDGNNLSLVDSKPHFSNHQSEYNYSVFEIENNQIIVGHKNESKSMVYSIDNNGLLSYLKTVAMPIKDYGVNQAQYNASGQYIVNFEDNSWYSTLDFSSMGTIQQPHFISGLSRNGDHIYGTNNDPSWGINDMSAHTKEAVVYNRRTQQIQTLSTIGYPLLIFQNHKGEVISISSGLKKSHLHESFRYTKDLFVEKLYVQ</sequence>
<dbReference type="SUPFAM" id="SSF51004">
    <property type="entry name" value="C-terminal (heme d1) domain of cytochrome cd1-nitrite reductase"/>
    <property type="match status" value="1"/>
</dbReference>
<dbReference type="EMBL" id="JAGEVG010000005">
    <property type="protein sequence ID" value="MBO3097814.1"/>
    <property type="molecule type" value="Genomic_DNA"/>
</dbReference>
<evidence type="ECO:0000259" key="2">
    <source>
        <dbReference type="Pfam" id="PF13648"/>
    </source>
</evidence>
<feature type="domain" description="Lipocalin-like" evidence="2">
    <location>
        <begin position="44"/>
        <end position="132"/>
    </location>
</feature>
<evidence type="ECO:0000313" key="3">
    <source>
        <dbReference type="EMBL" id="MBO3097814.1"/>
    </source>
</evidence>
<evidence type="ECO:0000313" key="4">
    <source>
        <dbReference type="Proteomes" id="UP000681315"/>
    </source>
</evidence>
<comment type="caution">
    <text evidence="3">The sequence shown here is derived from an EMBL/GenBank/DDBJ whole genome shotgun (WGS) entry which is preliminary data.</text>
</comment>
<dbReference type="Pfam" id="PF13648">
    <property type="entry name" value="Lipocalin_4"/>
    <property type="match status" value="1"/>
</dbReference>
<organism evidence="3 4">
    <name type="scientific">Gelidibacter pelagius</name>
    <dbReference type="NCBI Taxonomy" id="2819985"/>
    <lineage>
        <taxon>Bacteria</taxon>
        <taxon>Pseudomonadati</taxon>
        <taxon>Bacteroidota</taxon>
        <taxon>Flavobacteriia</taxon>
        <taxon>Flavobacteriales</taxon>
        <taxon>Flavobacteriaceae</taxon>
        <taxon>Gelidibacter</taxon>
    </lineage>
</organism>
<feature type="signal peptide" evidence="1">
    <location>
        <begin position="1"/>
        <end position="20"/>
    </location>
</feature>
<keyword evidence="1" id="KW-0732">Signal</keyword>
<dbReference type="InterPro" id="IPR011048">
    <property type="entry name" value="Haem_d1_sf"/>
</dbReference>
<dbReference type="RefSeq" id="WP_208232954.1">
    <property type="nucleotide sequence ID" value="NZ_JAGEVG010000005.1"/>
</dbReference>
<gene>
    <name evidence="3" type="ORF">J4051_06015</name>
</gene>
<proteinExistence type="predicted"/>
<dbReference type="Proteomes" id="UP000681315">
    <property type="component" value="Unassembled WGS sequence"/>
</dbReference>
<feature type="chain" id="PRO_5045913492" evidence="1">
    <location>
        <begin position="21"/>
        <end position="691"/>
    </location>
</feature>
<evidence type="ECO:0000256" key="1">
    <source>
        <dbReference type="SAM" id="SignalP"/>
    </source>
</evidence>
<keyword evidence="4" id="KW-1185">Reference proteome</keyword>
<accession>A0ABS3SQ32</accession>
<reference evidence="3 4" key="1">
    <citation type="submission" date="2021-03" db="EMBL/GenBank/DDBJ databases">
        <title>Gelidibacter sp. nov., isolated from costal sediment.</title>
        <authorList>
            <person name="Lun K.-Y."/>
        </authorList>
    </citation>
    <scope>NUCLEOTIDE SEQUENCE [LARGE SCALE GENOMIC DNA]</scope>
    <source>
        <strain evidence="3 4">DF109</strain>
    </source>
</reference>